<sequence length="156" mass="16600">MTPDPQTLNALSMANETYKQLAPKSAQAPIVGEIVKRMTGAFRTGESIPASTVNSWRSSLSRLTASNDGATRSAAIEALTALDDAMSSTLTSLGRADDVARLATARDQWRNFLAIQRAATSAGEEAAVGILSFGAAQCRRSARPSLLCSGWPWRTR</sequence>
<comment type="caution">
    <text evidence="1">The sequence shown here is derived from an EMBL/GenBank/DDBJ whole genome shotgun (WGS) entry which is preliminary data.</text>
</comment>
<gene>
    <name evidence="1" type="ORF">QWZ10_03000</name>
</gene>
<name>A0ABT8D5B7_9RHOB</name>
<reference evidence="2" key="1">
    <citation type="journal article" date="2019" name="Int. J. Syst. Evol. Microbiol.">
        <title>The Global Catalogue of Microorganisms (GCM) 10K type strain sequencing project: providing services to taxonomists for standard genome sequencing and annotation.</title>
        <authorList>
            <consortium name="The Broad Institute Genomics Platform"/>
            <consortium name="The Broad Institute Genome Sequencing Center for Infectious Disease"/>
            <person name="Wu L."/>
            <person name="Ma J."/>
        </authorList>
    </citation>
    <scope>NUCLEOTIDE SEQUENCE [LARGE SCALE GENOMIC DNA]</scope>
    <source>
        <strain evidence="2">CECT 8482</strain>
    </source>
</reference>
<dbReference type="EMBL" id="JAUFRC010000001">
    <property type="protein sequence ID" value="MDN3711042.1"/>
    <property type="molecule type" value="Genomic_DNA"/>
</dbReference>
<proteinExistence type="predicted"/>
<keyword evidence="2" id="KW-1185">Reference proteome</keyword>
<organism evidence="1 2">
    <name type="scientific">Paracoccus cavernae</name>
    <dbReference type="NCBI Taxonomy" id="1571207"/>
    <lineage>
        <taxon>Bacteria</taxon>
        <taxon>Pseudomonadati</taxon>
        <taxon>Pseudomonadota</taxon>
        <taxon>Alphaproteobacteria</taxon>
        <taxon>Rhodobacterales</taxon>
        <taxon>Paracoccaceae</taxon>
        <taxon>Paracoccus</taxon>
    </lineage>
</organism>
<evidence type="ECO:0000313" key="1">
    <source>
        <dbReference type="EMBL" id="MDN3711042.1"/>
    </source>
</evidence>
<accession>A0ABT8D5B7</accession>
<protein>
    <submittedName>
        <fullName evidence="1">Uncharacterized protein</fullName>
    </submittedName>
</protein>
<evidence type="ECO:0000313" key="2">
    <source>
        <dbReference type="Proteomes" id="UP001243846"/>
    </source>
</evidence>
<dbReference type="Proteomes" id="UP001243846">
    <property type="component" value="Unassembled WGS sequence"/>
</dbReference>